<dbReference type="RefSeq" id="WP_090550017.1">
    <property type="nucleotide sequence ID" value="NZ_FNFP01000001.1"/>
</dbReference>
<dbReference type="PIRSF" id="PIRSF006728">
    <property type="entry name" value="CinA"/>
    <property type="match status" value="1"/>
</dbReference>
<accession>A0A1G8YMF9</accession>
<evidence type="ECO:0000256" key="1">
    <source>
        <dbReference type="HAMAP-Rule" id="MF_00226"/>
    </source>
</evidence>
<name>A0A1G8YMF9_9FIRM</name>
<dbReference type="SUPFAM" id="SSF53218">
    <property type="entry name" value="Molybdenum cofactor biosynthesis proteins"/>
    <property type="match status" value="1"/>
</dbReference>
<proteinExistence type="inferred from homology"/>
<evidence type="ECO:0000259" key="2">
    <source>
        <dbReference type="SMART" id="SM00852"/>
    </source>
</evidence>
<reference evidence="3 4" key="1">
    <citation type="submission" date="2016-10" db="EMBL/GenBank/DDBJ databases">
        <authorList>
            <person name="de Groot N.N."/>
        </authorList>
    </citation>
    <scope>NUCLEOTIDE SEQUENCE [LARGE SCALE GENOMIC DNA]</scope>
    <source>
        <strain evidence="3 4">DSM 18346</strain>
    </source>
</reference>
<dbReference type="Gene3D" id="3.40.980.10">
    <property type="entry name" value="MoaB/Mog-like domain"/>
    <property type="match status" value="1"/>
</dbReference>
<dbReference type="EMBL" id="FNFP01000001">
    <property type="protein sequence ID" value="SDK03634.1"/>
    <property type="molecule type" value="Genomic_DNA"/>
</dbReference>
<evidence type="ECO:0000313" key="4">
    <source>
        <dbReference type="Proteomes" id="UP000198718"/>
    </source>
</evidence>
<organism evidence="3 4">
    <name type="scientific">Natronincola ferrireducens</name>
    <dbReference type="NCBI Taxonomy" id="393762"/>
    <lineage>
        <taxon>Bacteria</taxon>
        <taxon>Bacillati</taxon>
        <taxon>Bacillota</taxon>
        <taxon>Clostridia</taxon>
        <taxon>Peptostreptococcales</taxon>
        <taxon>Natronincolaceae</taxon>
        <taxon>Natronincola</taxon>
    </lineage>
</organism>
<dbReference type="SUPFAM" id="SSF142433">
    <property type="entry name" value="CinA-like"/>
    <property type="match status" value="1"/>
</dbReference>
<dbReference type="NCBIfam" id="TIGR00199">
    <property type="entry name" value="PncC_domain"/>
    <property type="match status" value="1"/>
</dbReference>
<dbReference type="HAMAP" id="MF_00226_B">
    <property type="entry name" value="CinA_B"/>
    <property type="match status" value="1"/>
</dbReference>
<evidence type="ECO:0000313" key="3">
    <source>
        <dbReference type="EMBL" id="SDK03634.1"/>
    </source>
</evidence>
<dbReference type="Pfam" id="PF18146">
    <property type="entry name" value="CinA_KH"/>
    <property type="match status" value="1"/>
</dbReference>
<dbReference type="NCBIfam" id="TIGR00200">
    <property type="entry name" value="cinA_nterm"/>
    <property type="match status" value="1"/>
</dbReference>
<dbReference type="OrthoDB" id="9801454at2"/>
<dbReference type="InterPro" id="IPR008135">
    <property type="entry name" value="Competence-induced_CinA"/>
</dbReference>
<dbReference type="Proteomes" id="UP000198718">
    <property type="component" value="Unassembled WGS sequence"/>
</dbReference>
<dbReference type="PANTHER" id="PTHR13939:SF0">
    <property type="entry name" value="NMN AMIDOHYDROLASE-LIKE PROTEIN YFAY"/>
    <property type="match status" value="1"/>
</dbReference>
<dbReference type="Gene3D" id="3.30.70.2860">
    <property type="match status" value="1"/>
</dbReference>
<dbReference type="InterPro" id="IPR050101">
    <property type="entry name" value="CinA"/>
</dbReference>
<dbReference type="Pfam" id="PF02464">
    <property type="entry name" value="CinA"/>
    <property type="match status" value="1"/>
</dbReference>
<dbReference type="SMART" id="SM00852">
    <property type="entry name" value="MoCF_biosynth"/>
    <property type="match status" value="1"/>
</dbReference>
<dbReference type="Gene3D" id="3.90.950.20">
    <property type="entry name" value="CinA-like"/>
    <property type="match status" value="1"/>
</dbReference>
<keyword evidence="4" id="KW-1185">Reference proteome</keyword>
<dbReference type="InterPro" id="IPR041424">
    <property type="entry name" value="CinA_KH"/>
</dbReference>
<dbReference type="InterPro" id="IPR036653">
    <property type="entry name" value="CinA-like_C"/>
</dbReference>
<dbReference type="InterPro" id="IPR001453">
    <property type="entry name" value="MoaB/Mog_dom"/>
</dbReference>
<protein>
    <recommendedName>
        <fullName evidence="1">Putative competence-damage inducible protein</fullName>
    </recommendedName>
</protein>
<dbReference type="Pfam" id="PF00994">
    <property type="entry name" value="MoCF_biosynth"/>
    <property type="match status" value="1"/>
</dbReference>
<dbReference type="NCBIfam" id="NF001813">
    <property type="entry name" value="PRK00549.1"/>
    <property type="match status" value="1"/>
</dbReference>
<sequence length="419" mass="45804">MKAEIIAVGTEILLGDIVNTNAQYVAKSLADMGIFVYHQSVVGDNWERIKKAYETAFERVELVITTGGLGPTKDDLTKEVAADYFGKNLMLDEASLESMKGYLLGRNQPITEGNKKQAYFPEGAIILENHHGTAPGCIIEEKGKILILLPGPPREMMPMFSKQVIPHLSKYQEGYLVSKTLRVCGIGESYMEEMIKDIVEVQNNPTIAPYAKEGEVTLRITASGKNLEEAKALIDPMEREVRIRLGNHIYGEGETSLEETIGKLLIDNHLTIATAESCTGGLLAGRIVNVPGISSVFTEGVITYSNSSKIKLLGVKEKTLEEHGAVSKETAVEMAEGVAKLGNTDIGIAITGVAGPGGGTKEKPVGLIYVGLYIKGNTYTKQINFKGDRQRLRNFAVTQALCWLRKVLMEETLKKKSIR</sequence>
<dbReference type="PANTHER" id="PTHR13939">
    <property type="entry name" value="NICOTINAMIDE-NUCLEOTIDE AMIDOHYDROLASE PNCC"/>
    <property type="match status" value="1"/>
</dbReference>
<dbReference type="NCBIfam" id="TIGR00177">
    <property type="entry name" value="molyb_syn"/>
    <property type="match status" value="1"/>
</dbReference>
<gene>
    <name evidence="1" type="primary">cinA</name>
    <name evidence="3" type="ORF">SAMN05660472_00579</name>
</gene>
<dbReference type="STRING" id="393762.SAMN05660472_00579"/>
<feature type="domain" description="MoaB/Mog" evidence="2">
    <location>
        <begin position="4"/>
        <end position="171"/>
    </location>
</feature>
<dbReference type="AlphaFoldDB" id="A0A1G8YMF9"/>
<dbReference type="InterPro" id="IPR008136">
    <property type="entry name" value="CinA_C"/>
</dbReference>
<dbReference type="CDD" id="cd00885">
    <property type="entry name" value="cinA"/>
    <property type="match status" value="1"/>
</dbReference>
<dbReference type="InterPro" id="IPR036425">
    <property type="entry name" value="MoaB/Mog-like_dom_sf"/>
</dbReference>
<comment type="similarity">
    <text evidence="1">Belongs to the CinA family.</text>
</comment>